<proteinExistence type="predicted"/>
<evidence type="ECO:0000256" key="2">
    <source>
        <dbReference type="SAM" id="SignalP"/>
    </source>
</evidence>
<name>A0AAD4CU74_ASPNN</name>
<sequence length="127" mass="12985">MKSASLFLCLVPTIAIAIDTQQVPPAVAPPTESLSNIIPSIPLDPARHQLVQVANPAPVQPENPVATYVPDQWPAPSPGSIGLGDLSASPGSTKSLRARSEGTLGQTPWIGMAIGLTCTALAAVMLG</sequence>
<gene>
    <name evidence="3" type="ORF">FE257_001632</name>
</gene>
<protein>
    <submittedName>
        <fullName evidence="3">Uncharacterized protein</fullName>
    </submittedName>
</protein>
<organism evidence="3 4">
    <name type="scientific">Aspergillus nanangensis</name>
    <dbReference type="NCBI Taxonomy" id="2582783"/>
    <lineage>
        <taxon>Eukaryota</taxon>
        <taxon>Fungi</taxon>
        <taxon>Dikarya</taxon>
        <taxon>Ascomycota</taxon>
        <taxon>Pezizomycotina</taxon>
        <taxon>Eurotiomycetes</taxon>
        <taxon>Eurotiomycetidae</taxon>
        <taxon>Eurotiales</taxon>
        <taxon>Aspergillaceae</taxon>
        <taxon>Aspergillus</taxon>
        <taxon>Aspergillus subgen. Circumdati</taxon>
    </lineage>
</organism>
<evidence type="ECO:0000256" key="1">
    <source>
        <dbReference type="SAM" id="MobiDB-lite"/>
    </source>
</evidence>
<reference evidence="3" key="2">
    <citation type="submission" date="2020-02" db="EMBL/GenBank/DDBJ databases">
        <authorList>
            <person name="Gilchrist C.L.M."/>
            <person name="Chooi Y.-H."/>
        </authorList>
    </citation>
    <scope>NUCLEOTIDE SEQUENCE</scope>
    <source>
        <strain evidence="3">MST-FP2251</strain>
    </source>
</reference>
<dbReference type="Proteomes" id="UP001194746">
    <property type="component" value="Unassembled WGS sequence"/>
</dbReference>
<evidence type="ECO:0000313" key="3">
    <source>
        <dbReference type="EMBL" id="KAF9892523.1"/>
    </source>
</evidence>
<feature type="signal peptide" evidence="2">
    <location>
        <begin position="1"/>
        <end position="17"/>
    </location>
</feature>
<dbReference type="AlphaFoldDB" id="A0AAD4CU74"/>
<accession>A0AAD4CU74</accession>
<feature type="region of interest" description="Disordered" evidence="1">
    <location>
        <begin position="77"/>
        <end position="98"/>
    </location>
</feature>
<keyword evidence="2" id="KW-0732">Signal</keyword>
<feature type="chain" id="PRO_5042272434" evidence="2">
    <location>
        <begin position="18"/>
        <end position="127"/>
    </location>
</feature>
<reference evidence="3" key="1">
    <citation type="journal article" date="2019" name="Beilstein J. Org. Chem.">
        <title>Nanangenines: drimane sesquiterpenoids as the dominant metabolite cohort of a novel Australian fungus, Aspergillus nanangensis.</title>
        <authorList>
            <person name="Lacey H.J."/>
            <person name="Gilchrist C.L.M."/>
            <person name="Crombie A."/>
            <person name="Kalaitzis J.A."/>
            <person name="Vuong D."/>
            <person name="Rutledge P.J."/>
            <person name="Turner P."/>
            <person name="Pitt J.I."/>
            <person name="Lacey E."/>
            <person name="Chooi Y.H."/>
            <person name="Piggott A.M."/>
        </authorList>
    </citation>
    <scope>NUCLEOTIDE SEQUENCE</scope>
    <source>
        <strain evidence="3">MST-FP2251</strain>
    </source>
</reference>
<evidence type="ECO:0000313" key="4">
    <source>
        <dbReference type="Proteomes" id="UP001194746"/>
    </source>
</evidence>
<dbReference type="EMBL" id="VCAU01000012">
    <property type="protein sequence ID" value="KAF9892523.1"/>
    <property type="molecule type" value="Genomic_DNA"/>
</dbReference>
<comment type="caution">
    <text evidence="3">The sequence shown here is derived from an EMBL/GenBank/DDBJ whole genome shotgun (WGS) entry which is preliminary data.</text>
</comment>
<keyword evidence="4" id="KW-1185">Reference proteome</keyword>